<evidence type="ECO:0008006" key="3">
    <source>
        <dbReference type="Google" id="ProtNLM"/>
    </source>
</evidence>
<reference evidence="1 2" key="1">
    <citation type="submission" date="2015-06" db="EMBL/GenBank/DDBJ databases">
        <authorList>
            <person name="Wibberg Daniel"/>
        </authorList>
    </citation>
    <scope>NUCLEOTIDE SEQUENCE [LARGE SCALE GENOMIC DNA]</scope>
    <source>
        <strain evidence="1 2">T3/55T</strain>
    </source>
</reference>
<dbReference type="AlphaFoldDB" id="A0A0H5SM31"/>
<evidence type="ECO:0000313" key="2">
    <source>
        <dbReference type="Proteomes" id="UP000236497"/>
    </source>
</evidence>
<dbReference type="Pfam" id="PF08747">
    <property type="entry name" value="BrxB"/>
    <property type="match status" value="1"/>
</dbReference>
<keyword evidence="2" id="KW-1185">Reference proteome</keyword>
<gene>
    <name evidence="1" type="ORF">HHT355_2685</name>
</gene>
<sequence>MKTIYQRLDEIIQRITKESFRENTGLGNEIGYYIFDYEPRYEMLVREHVRFLIQKINDGDYGFHIKEFDLYEIMLELLETKGYLEKNFMMEQVKGSEFVFNATKRALRLTEKDDLIIQYIRDRVVKGDVVFITGVGKVWPIIRSHTVLNNLHQVLDEVPVIMFFPGVYDGLELVLFEEIKDDNYYRAFKLVDRY</sequence>
<accession>A0A0H5SM31</accession>
<dbReference type="RefSeq" id="WP_103203920.1">
    <property type="nucleotide sequence ID" value="NZ_CVTD020000029.1"/>
</dbReference>
<name>A0A0H5SM31_HERHM</name>
<protein>
    <recommendedName>
        <fullName evidence="3">DUF1788 domain-containing protein</fullName>
    </recommendedName>
</protein>
<evidence type="ECO:0000313" key="1">
    <source>
        <dbReference type="EMBL" id="CRZ35866.1"/>
    </source>
</evidence>
<proteinExistence type="predicted"/>
<dbReference type="EMBL" id="CVTD020000029">
    <property type="protein sequence ID" value="CRZ35866.1"/>
    <property type="molecule type" value="Genomic_DNA"/>
</dbReference>
<organism evidence="1 2">
    <name type="scientific">Herbinix hemicellulosilytica</name>
    <dbReference type="NCBI Taxonomy" id="1564487"/>
    <lineage>
        <taxon>Bacteria</taxon>
        <taxon>Bacillati</taxon>
        <taxon>Bacillota</taxon>
        <taxon>Clostridia</taxon>
        <taxon>Lachnospirales</taxon>
        <taxon>Lachnospiraceae</taxon>
        <taxon>Herbinix</taxon>
    </lineage>
</organism>
<dbReference type="InterPro" id="IPR014858">
    <property type="entry name" value="BrxB"/>
</dbReference>
<dbReference type="Proteomes" id="UP000236497">
    <property type="component" value="Unassembled WGS sequence"/>
</dbReference>